<keyword evidence="2" id="KW-1185">Reference proteome</keyword>
<accession>A0A9J7A1E2</accession>
<gene>
    <name evidence="1" type="ORF">L0Y14_05775</name>
</gene>
<dbReference type="KEGG" id="eps:L0Y14_05775"/>
<dbReference type="EMBL" id="CP090569">
    <property type="protein sequence ID" value="USF88740.1"/>
    <property type="molecule type" value="Genomic_DNA"/>
</dbReference>
<reference evidence="1" key="1">
    <citation type="journal article" date="2022" name="Mol. Ecol. Resour.">
        <title>The complete and closed genome of the facultative generalist Candidatus Endoriftia persephone from deep-sea hydrothermal vents.</title>
        <authorList>
            <person name="de Oliveira A.L."/>
            <person name="Srivastava A."/>
            <person name="Espada-Hinojosa S."/>
            <person name="Bright M."/>
        </authorList>
    </citation>
    <scope>NUCLEOTIDE SEQUENCE</scope>
    <source>
        <strain evidence="1">Tica-EPR-9o50.N</strain>
    </source>
</reference>
<name>A0A9J7A1E2_9GAMM</name>
<dbReference type="Proteomes" id="UP001056649">
    <property type="component" value="Chromosome"/>
</dbReference>
<proteinExistence type="predicted"/>
<organism evidence="1 2">
    <name type="scientific">Candidatus Endoriftia persephonae</name>
    <dbReference type="NCBI Taxonomy" id="393765"/>
    <lineage>
        <taxon>Bacteria</taxon>
        <taxon>Pseudomonadati</taxon>
        <taxon>Pseudomonadota</taxon>
        <taxon>Gammaproteobacteria</taxon>
        <taxon>Chromatiales</taxon>
        <taxon>Sedimenticolaceae</taxon>
        <taxon>Candidatus Endoriftia</taxon>
    </lineage>
</organism>
<protein>
    <submittedName>
        <fullName evidence="1">Uncharacterized protein</fullName>
    </submittedName>
</protein>
<dbReference type="RefSeq" id="WP_040818969.1">
    <property type="nucleotide sequence ID" value="NZ_CP090569.1"/>
</dbReference>
<evidence type="ECO:0000313" key="2">
    <source>
        <dbReference type="Proteomes" id="UP001056649"/>
    </source>
</evidence>
<sequence length="176" mass="19274">MTDATFAIAQKSVVIGDPLNPNNCRFSAGAVRKVFPVMGHAPGENSIWRFVTITDIPIGPEPYLITVPVGGELVSVEMQRDPIDRLNGQFVRPLVSGYYNAEGEWVQSSEIRSDRFVFSPELADQARPGVVAALASDNRVTVSWLEAKQALIDMVTLTPVTDRHLSENLLIWPGAV</sequence>
<evidence type="ECO:0000313" key="1">
    <source>
        <dbReference type="EMBL" id="USF88740.1"/>
    </source>
</evidence>
<dbReference type="AlphaFoldDB" id="A0A9J7A1E2"/>